<sequence>MKLLTFGSVMATATVLLSAMHEGEAYPVRLERRDPVTQTIHYVLNSVNNGLETVHSQLVPAPSDYHNAPPPPTAGLFPPTNEAQIERQVLCLVNKERQRVGLNTLSIHPALTQAAKEHSTYQSQVKAMTHTDTSYGALGSRLERGGFSFKTAAENIAEAPAATAQDIFNMWRDDPPHYKNIVDPSATYMGVACVNGFWTQDFGSSKDLAPPPSYAAQDTC</sequence>
<feature type="signal peptide" evidence="1">
    <location>
        <begin position="1"/>
        <end position="25"/>
    </location>
</feature>
<dbReference type="EMBL" id="KZ303510">
    <property type="protein sequence ID" value="PIA15053.1"/>
    <property type="molecule type" value="Genomic_DNA"/>
</dbReference>
<evidence type="ECO:0000256" key="1">
    <source>
        <dbReference type="SAM" id="SignalP"/>
    </source>
</evidence>
<dbReference type="SUPFAM" id="SSF55797">
    <property type="entry name" value="PR-1-like"/>
    <property type="match status" value="1"/>
</dbReference>
<organism evidence="3 4">
    <name type="scientific">Coemansia reversa (strain ATCC 12441 / NRRL 1564)</name>
    <dbReference type="NCBI Taxonomy" id="763665"/>
    <lineage>
        <taxon>Eukaryota</taxon>
        <taxon>Fungi</taxon>
        <taxon>Fungi incertae sedis</taxon>
        <taxon>Zoopagomycota</taxon>
        <taxon>Kickxellomycotina</taxon>
        <taxon>Kickxellomycetes</taxon>
        <taxon>Kickxellales</taxon>
        <taxon>Kickxellaceae</taxon>
        <taxon>Coemansia</taxon>
    </lineage>
</organism>
<keyword evidence="4" id="KW-1185">Reference proteome</keyword>
<feature type="domain" description="SCP" evidence="2">
    <location>
        <begin position="92"/>
        <end position="196"/>
    </location>
</feature>
<gene>
    <name evidence="3" type="ORF">COEREDRAFT_9687</name>
</gene>
<dbReference type="InterPro" id="IPR035940">
    <property type="entry name" value="CAP_sf"/>
</dbReference>
<dbReference type="AlphaFoldDB" id="A0A2G5B7N4"/>
<evidence type="ECO:0000313" key="4">
    <source>
        <dbReference type="Proteomes" id="UP000242474"/>
    </source>
</evidence>
<dbReference type="OrthoDB" id="568194at2759"/>
<dbReference type="CDD" id="cd05379">
    <property type="entry name" value="CAP_bacterial"/>
    <property type="match status" value="1"/>
</dbReference>
<dbReference type="PANTHER" id="PTHR31157">
    <property type="entry name" value="SCP DOMAIN-CONTAINING PROTEIN"/>
    <property type="match status" value="1"/>
</dbReference>
<proteinExistence type="predicted"/>
<accession>A0A2G5B7N4</accession>
<keyword evidence="1" id="KW-0732">Signal</keyword>
<dbReference type="Pfam" id="PF00188">
    <property type="entry name" value="CAP"/>
    <property type="match status" value="1"/>
</dbReference>
<evidence type="ECO:0000313" key="3">
    <source>
        <dbReference type="EMBL" id="PIA15053.1"/>
    </source>
</evidence>
<protein>
    <submittedName>
        <fullName evidence="3">SCP-domain-containing protein</fullName>
    </submittedName>
</protein>
<feature type="chain" id="PRO_5013566011" evidence="1">
    <location>
        <begin position="26"/>
        <end position="220"/>
    </location>
</feature>
<evidence type="ECO:0000259" key="2">
    <source>
        <dbReference type="Pfam" id="PF00188"/>
    </source>
</evidence>
<dbReference type="PANTHER" id="PTHR31157:SF1">
    <property type="entry name" value="SCP DOMAIN-CONTAINING PROTEIN"/>
    <property type="match status" value="1"/>
</dbReference>
<dbReference type="Proteomes" id="UP000242474">
    <property type="component" value="Unassembled WGS sequence"/>
</dbReference>
<dbReference type="InterPro" id="IPR014044">
    <property type="entry name" value="CAP_dom"/>
</dbReference>
<dbReference type="Gene3D" id="3.40.33.10">
    <property type="entry name" value="CAP"/>
    <property type="match status" value="1"/>
</dbReference>
<reference evidence="3 4" key="1">
    <citation type="journal article" date="2015" name="Genome Biol. Evol.">
        <title>Phylogenomic analyses indicate that early fungi evolved digesting cell walls of algal ancestors of land plants.</title>
        <authorList>
            <person name="Chang Y."/>
            <person name="Wang S."/>
            <person name="Sekimoto S."/>
            <person name="Aerts A.L."/>
            <person name="Choi C."/>
            <person name="Clum A."/>
            <person name="LaButti K.M."/>
            <person name="Lindquist E.A."/>
            <person name="Yee Ngan C."/>
            <person name="Ohm R.A."/>
            <person name="Salamov A.A."/>
            <person name="Grigoriev I.V."/>
            <person name="Spatafora J.W."/>
            <person name="Berbee M.L."/>
        </authorList>
    </citation>
    <scope>NUCLEOTIDE SEQUENCE [LARGE SCALE GENOMIC DNA]</scope>
    <source>
        <strain evidence="3 4">NRRL 1564</strain>
    </source>
</reference>
<name>A0A2G5B7N4_COERN</name>